<feature type="transmembrane region" description="Helical" evidence="1">
    <location>
        <begin position="6"/>
        <end position="27"/>
    </location>
</feature>
<keyword evidence="1" id="KW-0472">Membrane</keyword>
<evidence type="ECO:0000313" key="3">
    <source>
        <dbReference type="Proteomes" id="UP001432209"/>
    </source>
</evidence>
<name>A0ABZ2AEW9_STRNV</name>
<dbReference type="EMBL" id="CP109495">
    <property type="protein sequence ID" value="WUX56874.1"/>
    <property type="molecule type" value="Genomic_DNA"/>
</dbReference>
<organism evidence="2 3">
    <name type="scientific">Streptomyces niveus</name>
    <name type="common">Streptomyces spheroides</name>
    <dbReference type="NCBI Taxonomy" id="193462"/>
    <lineage>
        <taxon>Bacteria</taxon>
        <taxon>Bacillati</taxon>
        <taxon>Actinomycetota</taxon>
        <taxon>Actinomycetes</taxon>
        <taxon>Kitasatosporales</taxon>
        <taxon>Streptomycetaceae</taxon>
        <taxon>Streptomyces</taxon>
    </lineage>
</organism>
<keyword evidence="1" id="KW-1133">Transmembrane helix</keyword>
<evidence type="ECO:0000313" key="2">
    <source>
        <dbReference type="EMBL" id="WUX56874.1"/>
    </source>
</evidence>
<proteinExistence type="predicted"/>
<dbReference type="RefSeq" id="WP_329081803.1">
    <property type="nucleotide sequence ID" value="NZ_CP109421.1"/>
</dbReference>
<evidence type="ECO:0000256" key="1">
    <source>
        <dbReference type="SAM" id="Phobius"/>
    </source>
</evidence>
<keyword evidence="3" id="KW-1185">Reference proteome</keyword>
<dbReference type="Proteomes" id="UP001432209">
    <property type="component" value="Chromosome"/>
</dbReference>
<gene>
    <name evidence="2" type="ORF">OG442_38025</name>
</gene>
<accession>A0ABZ2AEW9</accession>
<sequence>MANTVWQAGGVVAALGAGVFLVDQALLRMERRGWIYWRKRKGLSSIGADFMQEVAPGAQATKRAMEQERVRKNVKPAEEPPFRVDLDAGVVRIRRPGPDA</sequence>
<reference evidence="2" key="1">
    <citation type="submission" date="2022-10" db="EMBL/GenBank/DDBJ databases">
        <title>The complete genomes of actinobacterial strains from the NBC collection.</title>
        <authorList>
            <person name="Joergensen T.S."/>
            <person name="Alvarez Arevalo M."/>
            <person name="Sterndorff E.B."/>
            <person name="Faurdal D."/>
            <person name="Vuksanovic O."/>
            <person name="Mourched A.-S."/>
            <person name="Charusanti P."/>
            <person name="Shaw S."/>
            <person name="Blin K."/>
            <person name="Weber T."/>
        </authorList>
    </citation>
    <scope>NUCLEOTIDE SEQUENCE</scope>
    <source>
        <strain evidence="2">NBC_01432</strain>
    </source>
</reference>
<keyword evidence="1" id="KW-0812">Transmembrane</keyword>
<protein>
    <submittedName>
        <fullName evidence="2">Uncharacterized protein</fullName>
    </submittedName>
</protein>